<accession>A0A1Q8Q1A9</accession>
<feature type="non-terminal residue" evidence="2">
    <location>
        <position position="190"/>
    </location>
</feature>
<proteinExistence type="predicted"/>
<reference evidence="2 3" key="1">
    <citation type="submission" date="2016-12" db="EMBL/GenBank/DDBJ databases">
        <title>Domibacillus antri genome sequencing.</title>
        <authorList>
            <person name="Verma A."/>
            <person name="Krishnamurthi S."/>
        </authorList>
    </citation>
    <scope>NUCLEOTIDE SEQUENCE [LARGE SCALE GENOMIC DNA]</scope>
    <source>
        <strain evidence="2 3">XD80</strain>
    </source>
</reference>
<sequence length="190" mass="22047">MFDTKSKQICSLFESIDCAHILYVFQNNEAYIENAASFILAGIKSGKPTLIIENDRLWPVIEARLSSFLDHEKRKLFIFVNNYDYYSTVINIKDPSKNFYSNEAYKAYIQSYTKRVWAHVEWSKNSGFPPYLENFLLLANQSIKKGGHTCVSAYDKLNLTNEAEKMLIKNHDLQLTDQKSIFNITRGNYS</sequence>
<dbReference type="InterPro" id="IPR025847">
    <property type="entry name" value="MEDS_domain"/>
</dbReference>
<dbReference type="Pfam" id="PF14417">
    <property type="entry name" value="MEDS"/>
    <property type="match status" value="1"/>
</dbReference>
<dbReference type="RefSeq" id="WP_075399816.1">
    <property type="nucleotide sequence ID" value="NZ_MSDU01000072.1"/>
</dbReference>
<organism evidence="2 3">
    <name type="scientific">Domibacillus antri</name>
    <dbReference type="NCBI Taxonomy" id="1714264"/>
    <lineage>
        <taxon>Bacteria</taxon>
        <taxon>Bacillati</taxon>
        <taxon>Bacillota</taxon>
        <taxon>Bacilli</taxon>
        <taxon>Bacillales</taxon>
        <taxon>Bacillaceae</taxon>
        <taxon>Domibacillus</taxon>
    </lineage>
</organism>
<dbReference type="AlphaFoldDB" id="A0A1Q8Q1A9"/>
<keyword evidence="3" id="KW-1185">Reference proteome</keyword>
<evidence type="ECO:0000259" key="1">
    <source>
        <dbReference type="Pfam" id="PF14417"/>
    </source>
</evidence>
<dbReference type="Proteomes" id="UP000185568">
    <property type="component" value="Unassembled WGS sequence"/>
</dbReference>
<dbReference type="OrthoDB" id="2855396at2"/>
<evidence type="ECO:0000313" key="3">
    <source>
        <dbReference type="Proteomes" id="UP000185568"/>
    </source>
</evidence>
<feature type="domain" description="MEDS" evidence="1">
    <location>
        <begin position="20"/>
        <end position="171"/>
    </location>
</feature>
<protein>
    <recommendedName>
        <fullName evidence="1">MEDS domain-containing protein</fullName>
    </recommendedName>
</protein>
<dbReference type="EMBL" id="MSDU01000072">
    <property type="protein sequence ID" value="OLN21124.1"/>
    <property type="molecule type" value="Genomic_DNA"/>
</dbReference>
<comment type="caution">
    <text evidence="2">The sequence shown here is derived from an EMBL/GenBank/DDBJ whole genome shotgun (WGS) entry which is preliminary data.</text>
</comment>
<evidence type="ECO:0000313" key="2">
    <source>
        <dbReference type="EMBL" id="OLN21124.1"/>
    </source>
</evidence>
<gene>
    <name evidence="2" type="ORF">BTO30_16665</name>
</gene>
<name>A0A1Q8Q1A9_9BACI</name>